<evidence type="ECO:0000313" key="3">
    <source>
        <dbReference type="Proteomes" id="UP000003824"/>
    </source>
</evidence>
<gene>
    <name evidence="2" type="ORF">SSFG_03907</name>
</gene>
<feature type="transmembrane region" description="Helical" evidence="1">
    <location>
        <begin position="12"/>
        <end position="30"/>
    </location>
</feature>
<protein>
    <submittedName>
        <fullName evidence="2">Predicted protein</fullName>
    </submittedName>
</protein>
<keyword evidence="1" id="KW-0472">Membrane</keyword>
<reference evidence="3" key="1">
    <citation type="submission" date="2008-12" db="EMBL/GenBank/DDBJ databases">
        <title>Annotation of Streptomyces ghanaensis ATCC 14672.</title>
        <authorList>
            <consortium name="The Broad Institute Genome Sequencing Platform"/>
            <consortium name="Broad Institute Microbial Sequencing Center"/>
            <person name="Fischbach M."/>
            <person name="Ward D."/>
            <person name="Young S."/>
            <person name="Kodira C.D."/>
            <person name="Zeng Q."/>
            <person name="Koehrsen M."/>
            <person name="Godfrey P."/>
            <person name="Alvarado L."/>
            <person name="Berlin A.M."/>
            <person name="Borenstein D."/>
            <person name="Chen Z."/>
            <person name="Engels R."/>
            <person name="Freedman E."/>
            <person name="Gellesch M."/>
            <person name="Goldberg J."/>
            <person name="Griggs A."/>
            <person name="Gujja S."/>
            <person name="Heiman D.I."/>
            <person name="Hepburn T.A."/>
            <person name="Howarth C."/>
            <person name="Jen D."/>
            <person name="Larson L."/>
            <person name="Lewis B."/>
            <person name="Mehta T."/>
            <person name="Park D."/>
            <person name="Pearson M."/>
            <person name="Roberts A."/>
            <person name="Saif S."/>
            <person name="Shea T.D."/>
            <person name="Shenoy N."/>
            <person name="Sisk P."/>
            <person name="Stolte C."/>
            <person name="Sykes S.N."/>
            <person name="Walk T."/>
            <person name="White J."/>
            <person name="Yandava C."/>
            <person name="Straight P."/>
            <person name="Clardy J."/>
            <person name="Hung D."/>
            <person name="Kolter R."/>
            <person name="Mekalanos J."/>
            <person name="Walker S."/>
            <person name="Walsh C.T."/>
            <person name="Wieland B.L.C."/>
            <person name="Ilzarbe M."/>
            <person name="Galagan J."/>
            <person name="Nusbaum C."/>
            <person name="Birren B."/>
        </authorList>
    </citation>
    <scope>NUCLEOTIDE SEQUENCE [LARGE SCALE GENOMIC DNA]</scope>
    <source>
        <strain evidence="3">ATCC 14672 / DSM 40746 / JCM 4963 / KCTC 9882 / NRRL B-12104 / FH 1290</strain>
    </source>
</reference>
<accession>D5ZTF0</accession>
<evidence type="ECO:0000313" key="2">
    <source>
        <dbReference type="EMBL" id="EFE68663.2"/>
    </source>
</evidence>
<keyword evidence="1" id="KW-1133">Transmembrane helix</keyword>
<dbReference type="AlphaFoldDB" id="D5ZTF0"/>
<dbReference type="Proteomes" id="UP000003824">
    <property type="component" value="Unassembled WGS sequence"/>
</dbReference>
<keyword evidence="1" id="KW-0812">Transmembrane</keyword>
<name>D5ZTF0_STRV1</name>
<evidence type="ECO:0000256" key="1">
    <source>
        <dbReference type="SAM" id="Phobius"/>
    </source>
</evidence>
<sequence>MLDGCRTEGTSRGGLLMGSCFGFFVFLERLRQRRLERLGTEDGGRVSNRR</sequence>
<organism evidence="2 3">
    <name type="scientific">Streptomyces viridosporus (strain ATCC 14672 / DSM 40746 / JCM 4963 / KCTC 9882 / NRRL B-12104 / FH 1290)</name>
    <name type="common">Streptomyces ghanaensis</name>
    <dbReference type="NCBI Taxonomy" id="566461"/>
    <lineage>
        <taxon>Bacteria</taxon>
        <taxon>Bacillati</taxon>
        <taxon>Actinomycetota</taxon>
        <taxon>Actinomycetes</taxon>
        <taxon>Kitasatosporales</taxon>
        <taxon>Streptomycetaceae</taxon>
        <taxon>Streptomyces</taxon>
    </lineage>
</organism>
<proteinExistence type="predicted"/>
<dbReference type="EMBL" id="DS999641">
    <property type="protein sequence ID" value="EFE68663.2"/>
    <property type="molecule type" value="Genomic_DNA"/>
</dbReference>